<dbReference type="RefSeq" id="XP_021338189.1">
    <property type="nucleotide sequence ID" value="XM_021481560.1"/>
</dbReference>
<name>A0A1R4AAF2_BABMR</name>
<dbReference type="AlphaFoldDB" id="A0A1R4AAF2"/>
<feature type="chain" id="PRO_5013000779" evidence="1">
    <location>
        <begin position="19"/>
        <end position="508"/>
    </location>
</feature>
<protein>
    <submittedName>
        <fullName evidence="2">Uncharacterized protein</fullName>
    </submittedName>
</protein>
<evidence type="ECO:0000313" key="2">
    <source>
        <dbReference type="EMBL" id="SJK85989.1"/>
    </source>
</evidence>
<accession>A0A1R4AAF2</accession>
<dbReference type="VEuPathDB" id="PiroplasmaDB:BMR1_02g02350"/>
<dbReference type="EMBL" id="FO082872">
    <property type="protein sequence ID" value="SJK85989.1"/>
    <property type="molecule type" value="Genomic_DNA"/>
</dbReference>
<dbReference type="OrthoDB" id="379364at2759"/>
<feature type="signal peptide" evidence="1">
    <location>
        <begin position="1"/>
        <end position="18"/>
    </location>
</feature>
<organism evidence="2 3">
    <name type="scientific">Babesia microti (strain RI)</name>
    <dbReference type="NCBI Taxonomy" id="1133968"/>
    <lineage>
        <taxon>Eukaryota</taxon>
        <taxon>Sar</taxon>
        <taxon>Alveolata</taxon>
        <taxon>Apicomplexa</taxon>
        <taxon>Aconoidasida</taxon>
        <taxon>Piroplasmida</taxon>
        <taxon>Babesiidae</taxon>
        <taxon>Babesia</taxon>
    </lineage>
</organism>
<evidence type="ECO:0000256" key="1">
    <source>
        <dbReference type="SAM" id="SignalP"/>
    </source>
</evidence>
<sequence>MCLAHILFLAILFDPLVAFNSKRIEEINCRLFNVAPPGSKYLRNIDFIERDPATNYPWNFCDKNWTDITREISPGYNFLTDEWAYMQHECDPNNPSGVFMGGPQNYTGMGLQLTGLDRHRVVPRPYVQDHGHRWREKVEPGTISFDISPDCNQEVKINEDEMDLERRTWGSWSQPGTTIKMNFDNAFRGYNTHENDYELLYPISSKYEDMQTWPLYYDKPSTTVPVPEIEWILAALGRFIGYISDPNWSTDRLLSKQKRLLREWDEEEELWKKTRKTIHLKRIEHIKNMLFSPNSAIMGINTGNRKGSENKIEKLCQEVAMENSRRILKQQLTVKECDPDYLRKIYNRIDVSFEAGSADCPEAECKTECINVVAYTPYEMPNSWFENMTVEEMAEAYHQYMIEIRGHGRHYLMDEIPGEDRDMQYSLRNDIYKFPRLAAEYRPIWANKKFGEEFGDAIHDQHLVPIQTMSTFGSKIDNSGKNADLNTLNYAKDFDSYRKINYNSENNS</sequence>
<dbReference type="KEGG" id="bmic:BMR1_02g02350"/>
<evidence type="ECO:0000313" key="3">
    <source>
        <dbReference type="Proteomes" id="UP000002899"/>
    </source>
</evidence>
<reference evidence="2 3" key="2">
    <citation type="journal article" date="2013" name="PLoS ONE">
        <title>Whole genome mapping and re-organization of the nuclear and mitochondrial genomes of Babesia microti isolates.</title>
        <authorList>
            <person name="Cornillot E."/>
            <person name="Dassouli A."/>
            <person name="Garg A."/>
            <person name="Pachikara N."/>
            <person name="Randazzo S."/>
            <person name="Depoix D."/>
            <person name="Carcy B."/>
            <person name="Delbecq S."/>
            <person name="Frutos R."/>
            <person name="Silva J.C."/>
            <person name="Sutton R."/>
            <person name="Krause P.J."/>
            <person name="Mamoun C.B."/>
        </authorList>
    </citation>
    <scope>NUCLEOTIDE SEQUENCE [LARGE SCALE GENOMIC DNA]</scope>
    <source>
        <strain evidence="2 3">RI</strain>
    </source>
</reference>
<keyword evidence="3" id="KW-1185">Reference proteome</keyword>
<reference evidence="2 3" key="3">
    <citation type="journal article" date="2016" name="Sci. Rep.">
        <title>Genome-wide diversity and gene expression profiling of Babesia microti isolates identify polymorphic genes that mediate host-pathogen interactions.</title>
        <authorList>
            <person name="Silva J.C."/>
            <person name="Cornillot E."/>
            <person name="McCracken C."/>
            <person name="Usmani-Brown S."/>
            <person name="Dwivedi A."/>
            <person name="Ifeonu O.O."/>
            <person name="Crabtree J."/>
            <person name="Gotia H.T."/>
            <person name="Virji A.Z."/>
            <person name="Reynes C."/>
            <person name="Colinge J."/>
            <person name="Kumar V."/>
            <person name="Lawres L."/>
            <person name="Pazzi J.E."/>
            <person name="Pablo J.V."/>
            <person name="Hung C."/>
            <person name="Brancato J."/>
            <person name="Kumari P."/>
            <person name="Orvis J."/>
            <person name="Tretina K."/>
            <person name="Chibucos M."/>
            <person name="Ott S."/>
            <person name="Sadzewicz L."/>
            <person name="Sengamalay N."/>
            <person name="Shetty A.C."/>
            <person name="Su Q."/>
            <person name="Tallon L."/>
            <person name="Fraser C.M."/>
            <person name="Frutos R."/>
            <person name="Molina D.M."/>
            <person name="Krause P.J."/>
            <person name="Ben Mamoun C."/>
        </authorList>
    </citation>
    <scope>NUCLEOTIDE SEQUENCE [LARGE SCALE GENOMIC DNA]</scope>
    <source>
        <strain evidence="2 3">RI</strain>
    </source>
</reference>
<keyword evidence="1" id="KW-0732">Signal</keyword>
<dbReference type="Proteomes" id="UP000002899">
    <property type="component" value="Chromosome II"/>
</dbReference>
<dbReference type="GeneID" id="24424256"/>
<proteinExistence type="predicted"/>
<gene>
    <name evidence="2" type="ORF">BMR1_02g02350</name>
</gene>
<reference evidence="2 3" key="1">
    <citation type="journal article" date="2012" name="Nucleic Acids Res.">
        <title>Sequencing of the smallest Apicomplexan genome from the human pathogen Babesia microti.</title>
        <authorList>
            <person name="Cornillot E."/>
            <person name="Hadj-Kaddour K."/>
            <person name="Dassouli A."/>
            <person name="Noel B."/>
            <person name="Ranwez V."/>
            <person name="Vacherie B."/>
            <person name="Augagneur Y."/>
            <person name="Bres V."/>
            <person name="Duclos A."/>
            <person name="Randazzo S."/>
            <person name="Carcy B."/>
            <person name="Debierre-Grockiego F."/>
            <person name="Delbecq S."/>
            <person name="Moubri-Menage K."/>
            <person name="Shams-Eldin H."/>
            <person name="Usmani-Brown S."/>
            <person name="Bringaud F."/>
            <person name="Wincker P."/>
            <person name="Vivares C.P."/>
            <person name="Schwarz R.T."/>
            <person name="Schetters T.P."/>
            <person name="Krause P.J."/>
            <person name="Gorenflot A."/>
            <person name="Berry V."/>
            <person name="Barbe V."/>
            <person name="Ben Mamoun C."/>
        </authorList>
    </citation>
    <scope>NUCLEOTIDE SEQUENCE [LARGE SCALE GENOMIC DNA]</scope>
    <source>
        <strain evidence="2 3">RI</strain>
    </source>
</reference>